<keyword evidence="2" id="KW-1185">Reference proteome</keyword>
<name>A0A5A7P0U9_STRAF</name>
<evidence type="ECO:0000313" key="1">
    <source>
        <dbReference type="EMBL" id="GER26098.1"/>
    </source>
</evidence>
<dbReference type="EMBL" id="BKCP01000780">
    <property type="protein sequence ID" value="GER26098.1"/>
    <property type="molecule type" value="Genomic_DNA"/>
</dbReference>
<comment type="caution">
    <text evidence="1">The sequence shown here is derived from an EMBL/GenBank/DDBJ whole genome shotgun (WGS) entry which is preliminary data.</text>
</comment>
<feature type="non-terminal residue" evidence="1">
    <location>
        <position position="108"/>
    </location>
</feature>
<gene>
    <name evidence="1" type="ORF">STAS_01727</name>
</gene>
<accession>A0A5A7P0U9</accession>
<reference evidence="2" key="1">
    <citation type="journal article" date="2019" name="Curr. Biol.">
        <title>Genome Sequence of Striga asiatica Provides Insight into the Evolution of Plant Parasitism.</title>
        <authorList>
            <person name="Yoshida S."/>
            <person name="Kim S."/>
            <person name="Wafula E.K."/>
            <person name="Tanskanen J."/>
            <person name="Kim Y.M."/>
            <person name="Honaas L."/>
            <person name="Yang Z."/>
            <person name="Spallek T."/>
            <person name="Conn C.E."/>
            <person name="Ichihashi Y."/>
            <person name="Cheong K."/>
            <person name="Cui S."/>
            <person name="Der J.P."/>
            <person name="Gundlach H."/>
            <person name="Jiao Y."/>
            <person name="Hori C."/>
            <person name="Ishida J.K."/>
            <person name="Kasahara H."/>
            <person name="Kiba T."/>
            <person name="Kim M.S."/>
            <person name="Koo N."/>
            <person name="Laohavisit A."/>
            <person name="Lee Y.H."/>
            <person name="Lumba S."/>
            <person name="McCourt P."/>
            <person name="Mortimer J.C."/>
            <person name="Mutuku J.M."/>
            <person name="Nomura T."/>
            <person name="Sasaki-Sekimoto Y."/>
            <person name="Seto Y."/>
            <person name="Wang Y."/>
            <person name="Wakatake T."/>
            <person name="Sakakibara H."/>
            <person name="Demura T."/>
            <person name="Yamaguchi S."/>
            <person name="Yoneyama K."/>
            <person name="Manabe R.I."/>
            <person name="Nelson D.C."/>
            <person name="Schulman A.H."/>
            <person name="Timko M.P."/>
            <person name="dePamphilis C.W."/>
            <person name="Choi D."/>
            <person name="Shirasu K."/>
        </authorList>
    </citation>
    <scope>NUCLEOTIDE SEQUENCE [LARGE SCALE GENOMIC DNA]</scope>
    <source>
        <strain evidence="2">cv. UVA1</strain>
    </source>
</reference>
<proteinExistence type="predicted"/>
<organism evidence="1 2">
    <name type="scientific">Striga asiatica</name>
    <name type="common">Asiatic witchweed</name>
    <name type="synonym">Buchnera asiatica</name>
    <dbReference type="NCBI Taxonomy" id="4170"/>
    <lineage>
        <taxon>Eukaryota</taxon>
        <taxon>Viridiplantae</taxon>
        <taxon>Streptophyta</taxon>
        <taxon>Embryophyta</taxon>
        <taxon>Tracheophyta</taxon>
        <taxon>Spermatophyta</taxon>
        <taxon>Magnoliopsida</taxon>
        <taxon>eudicotyledons</taxon>
        <taxon>Gunneridae</taxon>
        <taxon>Pentapetalae</taxon>
        <taxon>asterids</taxon>
        <taxon>lamiids</taxon>
        <taxon>Lamiales</taxon>
        <taxon>Orobanchaceae</taxon>
        <taxon>Buchnereae</taxon>
        <taxon>Striga</taxon>
    </lineage>
</organism>
<sequence>MCASTLQKGEYDAKKRSVKLKSELVWNASNVDSEILYAFNFIRDMEQGAINALNGTYTMRVSSFHLHSIPSHRQLVYHMNFPFLGCDQPLTIRFADHKRPKPGYSRLL</sequence>
<dbReference type="Proteomes" id="UP000325081">
    <property type="component" value="Unassembled WGS sequence"/>
</dbReference>
<dbReference type="OrthoDB" id="410044at2759"/>
<dbReference type="AlphaFoldDB" id="A0A5A7P0U9"/>
<protein>
    <submittedName>
        <fullName evidence="1">RNA binding</fullName>
    </submittedName>
</protein>
<evidence type="ECO:0000313" key="2">
    <source>
        <dbReference type="Proteomes" id="UP000325081"/>
    </source>
</evidence>